<evidence type="ECO:0000256" key="11">
    <source>
        <dbReference type="SAM" id="SignalP"/>
    </source>
</evidence>
<evidence type="ECO:0000256" key="8">
    <source>
        <dbReference type="ARBA" id="ARBA00022989"/>
    </source>
</evidence>
<dbReference type="Pfam" id="PF00201">
    <property type="entry name" value="UDPGT"/>
    <property type="match status" value="1"/>
</dbReference>
<dbReference type="PANTHER" id="PTHR48043">
    <property type="entry name" value="EG:EG0003.4 PROTEIN-RELATED"/>
    <property type="match status" value="1"/>
</dbReference>
<dbReference type="EMBL" id="OZ035836">
    <property type="protein sequence ID" value="CAL1580072.1"/>
    <property type="molecule type" value="Genomic_DNA"/>
</dbReference>
<proteinExistence type="inferred from homology"/>
<gene>
    <name evidence="12" type="ORF">KC01_LOCUS10991</name>
</gene>
<evidence type="ECO:0000256" key="1">
    <source>
        <dbReference type="ARBA" id="ARBA00004167"/>
    </source>
</evidence>
<evidence type="ECO:0000313" key="12">
    <source>
        <dbReference type="EMBL" id="CAL1580072.1"/>
    </source>
</evidence>
<dbReference type="InterPro" id="IPR050271">
    <property type="entry name" value="UDP-glycosyltransferase"/>
</dbReference>
<reference evidence="12 13" key="1">
    <citation type="submission" date="2024-04" db="EMBL/GenBank/DDBJ databases">
        <authorList>
            <person name="Waldvogel A.-M."/>
            <person name="Schoenle A."/>
        </authorList>
    </citation>
    <scope>NUCLEOTIDE SEQUENCE [LARGE SCALE GENOMIC DNA]</scope>
</reference>
<evidence type="ECO:0000256" key="10">
    <source>
        <dbReference type="SAM" id="MobiDB-lite"/>
    </source>
</evidence>
<dbReference type="FunFam" id="3.40.50.2000:FF:000021">
    <property type="entry name" value="UDP-glucuronosyltransferase"/>
    <property type="match status" value="1"/>
</dbReference>
<dbReference type="GO" id="GO:0015020">
    <property type="term" value="F:glucuronosyltransferase activity"/>
    <property type="evidence" value="ECO:0007669"/>
    <property type="project" value="UniProtKB-EC"/>
</dbReference>
<keyword evidence="7 11" id="KW-0732">Signal</keyword>
<keyword evidence="8" id="KW-1133">Transmembrane helix</keyword>
<name>A0AAV2JVL9_KNICA</name>
<accession>A0AAV2JVL9</accession>
<feature type="signal peptide" evidence="11">
    <location>
        <begin position="1"/>
        <end position="21"/>
    </location>
</feature>
<dbReference type="EC" id="2.4.1.17" evidence="3"/>
<protein>
    <recommendedName>
        <fullName evidence="3">glucuronosyltransferase</fullName>
        <ecNumber evidence="3">2.4.1.17</ecNumber>
    </recommendedName>
</protein>
<evidence type="ECO:0000313" key="13">
    <source>
        <dbReference type="Proteomes" id="UP001497482"/>
    </source>
</evidence>
<evidence type="ECO:0000256" key="3">
    <source>
        <dbReference type="ARBA" id="ARBA00012544"/>
    </source>
</evidence>
<dbReference type="GO" id="GO:0016020">
    <property type="term" value="C:membrane"/>
    <property type="evidence" value="ECO:0007669"/>
    <property type="project" value="UniProtKB-SubCell"/>
</dbReference>
<dbReference type="Gene3D" id="3.40.50.2000">
    <property type="entry name" value="Glycogen Phosphorylase B"/>
    <property type="match status" value="2"/>
</dbReference>
<dbReference type="Proteomes" id="UP001497482">
    <property type="component" value="Chromosome 14"/>
</dbReference>
<feature type="region of interest" description="Disordered" evidence="10">
    <location>
        <begin position="479"/>
        <end position="503"/>
    </location>
</feature>
<dbReference type="InterPro" id="IPR002213">
    <property type="entry name" value="UDP_glucos_trans"/>
</dbReference>
<evidence type="ECO:0000256" key="5">
    <source>
        <dbReference type="ARBA" id="ARBA00022679"/>
    </source>
</evidence>
<evidence type="ECO:0000256" key="4">
    <source>
        <dbReference type="ARBA" id="ARBA00022676"/>
    </source>
</evidence>
<keyword evidence="4" id="KW-0328">Glycosyltransferase</keyword>
<keyword evidence="8" id="KW-0472">Membrane</keyword>
<evidence type="ECO:0000256" key="9">
    <source>
        <dbReference type="ARBA" id="ARBA00023180"/>
    </source>
</evidence>
<feature type="compositionally biased region" description="Polar residues" evidence="10">
    <location>
        <begin position="489"/>
        <end position="503"/>
    </location>
</feature>
<keyword evidence="13" id="KW-1185">Reference proteome</keyword>
<organism evidence="12 13">
    <name type="scientific">Knipowitschia caucasica</name>
    <name type="common">Caucasian dwarf goby</name>
    <name type="synonym">Pomatoschistus caucasicus</name>
    <dbReference type="NCBI Taxonomy" id="637954"/>
    <lineage>
        <taxon>Eukaryota</taxon>
        <taxon>Metazoa</taxon>
        <taxon>Chordata</taxon>
        <taxon>Craniata</taxon>
        <taxon>Vertebrata</taxon>
        <taxon>Euteleostomi</taxon>
        <taxon>Actinopterygii</taxon>
        <taxon>Neopterygii</taxon>
        <taxon>Teleostei</taxon>
        <taxon>Neoteleostei</taxon>
        <taxon>Acanthomorphata</taxon>
        <taxon>Gobiaria</taxon>
        <taxon>Gobiiformes</taxon>
        <taxon>Gobioidei</taxon>
        <taxon>Gobiidae</taxon>
        <taxon>Gobiinae</taxon>
        <taxon>Knipowitschia</taxon>
    </lineage>
</organism>
<keyword evidence="5" id="KW-0808">Transferase</keyword>
<evidence type="ECO:0000256" key="6">
    <source>
        <dbReference type="ARBA" id="ARBA00022692"/>
    </source>
</evidence>
<dbReference type="PANTHER" id="PTHR48043:SF161">
    <property type="entry name" value="UDP GLUCURONOSYLTRANSFERASE FAMILY 1 MEMBER A1"/>
    <property type="match status" value="1"/>
</dbReference>
<dbReference type="SUPFAM" id="SSF53756">
    <property type="entry name" value="UDP-Glycosyltransferase/glycogen phosphorylase"/>
    <property type="match status" value="1"/>
</dbReference>
<sequence>MWKAALFVFVLLNLAEDEVFSRNVSTSSAPFLGKLLVVPMDGSHWVGMKAIAQEMGRRGHQVTVVMPEVTVRMGPGAHYQTVTFPVPYDKSFIDSVMAFNKAVMSKDTLPFMEKMRRRIAQVKRITDLLHTTAESLLFNETVISHLQQQGFDAMLTDPMVPTGSIMARKFGLPTINVLRGIPCMLDMKSAGCPSPPSFVPRFFTGFTDKMSFTQRVFNTMLALFEPLMCSLLYWRFDGITSEFLGQDVTVAEILSDSNIWLLRLDFTVEYPRPLMPNMVLVGGINCNVRNPLPNDLQPWISGDHGFVVMTFGTMVTEMPKEMRKHFFDAFKQIPQKVIWRYNGSVPEQIPENVKLMNWVPQNDLLAHPQAKAFITHVGSHSVFEALCHAVPMIMLPLNAEQPDNAQRMANRGAGVVLDIRTITTETLLDALKEVINNPKYKEKIQTLSTIHKDRPVDPLELSVYWTEWEHCILYSQSNSKSSEAPFESFQKNLRQSHSTSKAA</sequence>
<feature type="chain" id="PRO_5043797037" description="glucuronosyltransferase" evidence="11">
    <location>
        <begin position="22"/>
        <end position="503"/>
    </location>
</feature>
<dbReference type="AlphaFoldDB" id="A0AAV2JVL9"/>
<comment type="similarity">
    <text evidence="2">Belongs to the UDP-glycosyltransferase family.</text>
</comment>
<keyword evidence="6" id="KW-0812">Transmembrane</keyword>
<keyword evidence="9" id="KW-0325">Glycoprotein</keyword>
<evidence type="ECO:0000256" key="2">
    <source>
        <dbReference type="ARBA" id="ARBA00009995"/>
    </source>
</evidence>
<dbReference type="FunFam" id="3.40.50.2000:FF:000066">
    <property type="entry name" value="UDP-glucuronosyltransferase 1-1"/>
    <property type="match status" value="1"/>
</dbReference>
<comment type="subcellular location">
    <subcellularLocation>
        <location evidence="1">Membrane</location>
        <topology evidence="1">Single-pass membrane protein</topology>
    </subcellularLocation>
</comment>
<evidence type="ECO:0000256" key="7">
    <source>
        <dbReference type="ARBA" id="ARBA00022729"/>
    </source>
</evidence>
<dbReference type="CDD" id="cd03784">
    <property type="entry name" value="GT1_Gtf-like"/>
    <property type="match status" value="1"/>
</dbReference>